<name>A0A8J2P0A0_9HEXA</name>
<dbReference type="PANTHER" id="PTHR47331">
    <property type="entry name" value="PHD-TYPE DOMAIN-CONTAINING PROTEIN"/>
    <property type="match status" value="1"/>
</dbReference>
<comment type="caution">
    <text evidence="2">The sequence shown here is derived from an EMBL/GenBank/DDBJ whole genome shotgun (WGS) entry which is preliminary data.</text>
</comment>
<dbReference type="Proteomes" id="UP000708208">
    <property type="component" value="Unassembled WGS sequence"/>
</dbReference>
<evidence type="ECO:0000313" key="3">
    <source>
        <dbReference type="Proteomes" id="UP000708208"/>
    </source>
</evidence>
<dbReference type="GO" id="GO:0015074">
    <property type="term" value="P:DNA integration"/>
    <property type="evidence" value="ECO:0007669"/>
    <property type="project" value="InterPro"/>
</dbReference>
<organism evidence="2 3">
    <name type="scientific">Allacma fusca</name>
    <dbReference type="NCBI Taxonomy" id="39272"/>
    <lineage>
        <taxon>Eukaryota</taxon>
        <taxon>Metazoa</taxon>
        <taxon>Ecdysozoa</taxon>
        <taxon>Arthropoda</taxon>
        <taxon>Hexapoda</taxon>
        <taxon>Collembola</taxon>
        <taxon>Symphypleona</taxon>
        <taxon>Sminthuridae</taxon>
        <taxon>Allacma</taxon>
    </lineage>
</organism>
<dbReference type="PROSITE" id="PS50994">
    <property type="entry name" value="INTEGRASE"/>
    <property type="match status" value="1"/>
</dbReference>
<dbReference type="AlphaFoldDB" id="A0A8J2P0A0"/>
<reference evidence="2" key="1">
    <citation type="submission" date="2021-06" db="EMBL/GenBank/DDBJ databases">
        <authorList>
            <person name="Hodson N. C."/>
            <person name="Mongue J. A."/>
            <person name="Jaron S. K."/>
        </authorList>
    </citation>
    <scope>NUCLEOTIDE SEQUENCE</scope>
</reference>
<dbReference type="PANTHER" id="PTHR47331:SF1">
    <property type="entry name" value="GAG-LIKE PROTEIN"/>
    <property type="match status" value="1"/>
</dbReference>
<feature type="domain" description="Integrase catalytic" evidence="1">
    <location>
        <begin position="20"/>
        <end position="164"/>
    </location>
</feature>
<keyword evidence="3" id="KW-1185">Reference proteome</keyword>
<dbReference type="EMBL" id="CAJVCH010074859">
    <property type="protein sequence ID" value="CAG7720900.1"/>
    <property type="molecule type" value="Genomic_DNA"/>
</dbReference>
<dbReference type="OrthoDB" id="6763595at2759"/>
<protein>
    <recommendedName>
        <fullName evidence="1">Integrase catalytic domain-containing protein</fullName>
    </recommendedName>
</protein>
<accession>A0A8J2P0A0</accession>
<dbReference type="InterPro" id="IPR001584">
    <property type="entry name" value="Integrase_cat-core"/>
</dbReference>
<evidence type="ECO:0000259" key="1">
    <source>
        <dbReference type="PROSITE" id="PS50994"/>
    </source>
</evidence>
<sequence>MNAKPTQQIMGILPEERLTPYVKPFYFTGMDYFGPLSVRVGRRYEKRYGVIFSCLATRAVHLELAEKLNTDSAIMAIRRLIGLRGEINTILSDNGKNLVGASNELKMLVQQLDNSDLNNKLVTRGIKWKFIPPASPNMGGSWERMIHSVKRARRAVLSNQVLRH</sequence>
<proteinExistence type="predicted"/>
<gene>
    <name evidence="2" type="ORF">AFUS01_LOCUS10153</name>
</gene>
<evidence type="ECO:0000313" key="2">
    <source>
        <dbReference type="EMBL" id="CAG7720900.1"/>
    </source>
</evidence>